<feature type="compositionally biased region" description="Low complexity" evidence="9">
    <location>
        <begin position="166"/>
        <end position="180"/>
    </location>
</feature>
<dbReference type="Gene3D" id="1.10.510.10">
    <property type="entry name" value="Transferase(Phosphotransferase) domain 1"/>
    <property type="match status" value="1"/>
</dbReference>
<evidence type="ECO:0000256" key="3">
    <source>
        <dbReference type="ARBA" id="ARBA00022679"/>
    </source>
</evidence>
<dbReference type="InterPro" id="IPR000719">
    <property type="entry name" value="Prot_kinase_dom"/>
</dbReference>
<protein>
    <recommendedName>
        <fullName evidence="1">non-specific serine/threonine protein kinase</fullName>
        <ecNumber evidence="1">2.7.11.1</ecNumber>
    </recommendedName>
</protein>
<gene>
    <name evidence="11" type="ORF">ONZ51_g6245</name>
</gene>
<feature type="region of interest" description="Disordered" evidence="9">
    <location>
        <begin position="1"/>
        <end position="135"/>
    </location>
</feature>
<reference evidence="11" key="1">
    <citation type="submission" date="2022-11" db="EMBL/GenBank/DDBJ databases">
        <title>Genome Sequence of Cubamyces cubensis.</title>
        <authorList>
            <person name="Buettner E."/>
        </authorList>
    </citation>
    <scope>NUCLEOTIDE SEQUENCE</scope>
    <source>
        <strain evidence="11">MPL-01</strain>
    </source>
</reference>
<dbReference type="Proteomes" id="UP001215151">
    <property type="component" value="Unassembled WGS sequence"/>
</dbReference>
<evidence type="ECO:0000313" key="12">
    <source>
        <dbReference type="Proteomes" id="UP001215151"/>
    </source>
</evidence>
<dbReference type="EC" id="2.7.11.1" evidence="1"/>
<comment type="catalytic activity">
    <reaction evidence="7">
        <text>L-threonyl-[protein] + ATP = O-phospho-L-threonyl-[protein] + ADP + H(+)</text>
        <dbReference type="Rhea" id="RHEA:46608"/>
        <dbReference type="Rhea" id="RHEA-COMP:11060"/>
        <dbReference type="Rhea" id="RHEA-COMP:11605"/>
        <dbReference type="ChEBI" id="CHEBI:15378"/>
        <dbReference type="ChEBI" id="CHEBI:30013"/>
        <dbReference type="ChEBI" id="CHEBI:30616"/>
        <dbReference type="ChEBI" id="CHEBI:61977"/>
        <dbReference type="ChEBI" id="CHEBI:456216"/>
        <dbReference type="EC" id="2.7.11.1"/>
    </reaction>
</comment>
<feature type="domain" description="Protein kinase" evidence="10">
    <location>
        <begin position="198"/>
        <end position="466"/>
    </location>
</feature>
<feature type="region of interest" description="Disordered" evidence="9">
    <location>
        <begin position="166"/>
        <end position="190"/>
    </location>
</feature>
<evidence type="ECO:0000256" key="1">
    <source>
        <dbReference type="ARBA" id="ARBA00012513"/>
    </source>
</evidence>
<evidence type="ECO:0000256" key="5">
    <source>
        <dbReference type="ARBA" id="ARBA00022777"/>
    </source>
</evidence>
<feature type="compositionally biased region" description="Pro residues" evidence="9">
    <location>
        <begin position="1"/>
        <end position="11"/>
    </location>
</feature>
<dbReference type="EMBL" id="JAPEVG010000146">
    <property type="protein sequence ID" value="KAJ8481073.1"/>
    <property type="molecule type" value="Genomic_DNA"/>
</dbReference>
<organism evidence="11 12">
    <name type="scientific">Trametes cubensis</name>
    <dbReference type="NCBI Taxonomy" id="1111947"/>
    <lineage>
        <taxon>Eukaryota</taxon>
        <taxon>Fungi</taxon>
        <taxon>Dikarya</taxon>
        <taxon>Basidiomycota</taxon>
        <taxon>Agaricomycotina</taxon>
        <taxon>Agaricomycetes</taxon>
        <taxon>Polyporales</taxon>
        <taxon>Polyporaceae</taxon>
        <taxon>Trametes</taxon>
    </lineage>
</organism>
<feature type="compositionally biased region" description="Low complexity" evidence="9">
    <location>
        <begin position="112"/>
        <end position="126"/>
    </location>
</feature>
<dbReference type="InterPro" id="IPR008271">
    <property type="entry name" value="Ser/Thr_kinase_AS"/>
</dbReference>
<keyword evidence="4" id="KW-0547">Nucleotide-binding</keyword>
<dbReference type="GO" id="GO:0005524">
    <property type="term" value="F:ATP binding"/>
    <property type="evidence" value="ECO:0007669"/>
    <property type="project" value="UniProtKB-KW"/>
</dbReference>
<evidence type="ECO:0000256" key="9">
    <source>
        <dbReference type="SAM" id="MobiDB-lite"/>
    </source>
</evidence>
<evidence type="ECO:0000259" key="10">
    <source>
        <dbReference type="PROSITE" id="PS50011"/>
    </source>
</evidence>
<dbReference type="InterPro" id="IPR011009">
    <property type="entry name" value="Kinase-like_dom_sf"/>
</dbReference>
<sequence length="579" mass="62970">MPLSPPPPPSPTFRHHQNQPNQSAPSRPPASPSRSHFNTKRASVEPPAVKPRREPLASIQADSGRAYTVHRQPSPLIVHDKVDVSAARSPPAAVVRFQLPPGREPTLAPGQVPTSPEPSRSSSVRSLENASRATRNSVPAYYAAEPRSPPFVQLAFSPPAKRASFSSVSSASGRARSAEPSSKKAKAAGQGAAEARPFKFVRTLNSGTFGTAYLTQDGSSGRVLCTRVVEKKKMLADASALRGLLVEVLCHKVIAASCAKERAQLIPLHAVLQDEKHILFAMPLMQCDLLAVIRGRCDRRLTRRWVAQLALGIDALHRMGIIHRDIKPENVLLDAPDGNARIADFNAAYVAAWNAPLEDGAVYTRETTGSVPYMAWEITQRRWYGKMVDWWSLGCLMFDLVTGTLLFKNDASRAKYVKWDRKAEGLTYLAWRASMSDEEESVISGLLSVYPSTRFQLHHLRNHPFFLDEHRANVFDALLREAPAAADLLTVDWAPSARCAGDLTVEERLKDMPVCHAAPRASRCGAGVGATTAHLTAASTSTKANASANAKGAGGEGTADEYDFSTFAWVNPRSGLWPS</sequence>
<evidence type="ECO:0000313" key="11">
    <source>
        <dbReference type="EMBL" id="KAJ8481073.1"/>
    </source>
</evidence>
<keyword evidence="12" id="KW-1185">Reference proteome</keyword>
<dbReference type="SUPFAM" id="SSF56112">
    <property type="entry name" value="Protein kinase-like (PK-like)"/>
    <property type="match status" value="1"/>
</dbReference>
<feature type="compositionally biased region" description="Low complexity" evidence="9">
    <location>
        <begin position="84"/>
        <end position="96"/>
    </location>
</feature>
<comment type="catalytic activity">
    <reaction evidence="8">
        <text>L-seryl-[protein] + ATP = O-phospho-L-seryl-[protein] + ADP + H(+)</text>
        <dbReference type="Rhea" id="RHEA:17989"/>
        <dbReference type="Rhea" id="RHEA-COMP:9863"/>
        <dbReference type="Rhea" id="RHEA-COMP:11604"/>
        <dbReference type="ChEBI" id="CHEBI:15378"/>
        <dbReference type="ChEBI" id="CHEBI:29999"/>
        <dbReference type="ChEBI" id="CHEBI:30616"/>
        <dbReference type="ChEBI" id="CHEBI:83421"/>
        <dbReference type="ChEBI" id="CHEBI:456216"/>
        <dbReference type="EC" id="2.7.11.1"/>
    </reaction>
</comment>
<dbReference type="SMART" id="SM00220">
    <property type="entry name" value="S_TKc"/>
    <property type="match status" value="1"/>
</dbReference>
<dbReference type="GO" id="GO:0035556">
    <property type="term" value="P:intracellular signal transduction"/>
    <property type="evidence" value="ECO:0007669"/>
    <property type="project" value="TreeGrafter"/>
</dbReference>
<evidence type="ECO:0000256" key="4">
    <source>
        <dbReference type="ARBA" id="ARBA00022741"/>
    </source>
</evidence>
<keyword evidence="2" id="KW-0723">Serine/threonine-protein kinase</keyword>
<proteinExistence type="predicted"/>
<dbReference type="Pfam" id="PF00069">
    <property type="entry name" value="Pkinase"/>
    <property type="match status" value="1"/>
</dbReference>
<dbReference type="PANTHER" id="PTHR24356:SF1">
    <property type="entry name" value="SERINE_THREONINE-PROTEIN KINASE GREATWALL"/>
    <property type="match status" value="1"/>
</dbReference>
<evidence type="ECO:0000256" key="2">
    <source>
        <dbReference type="ARBA" id="ARBA00022527"/>
    </source>
</evidence>
<dbReference type="PANTHER" id="PTHR24356">
    <property type="entry name" value="SERINE/THREONINE-PROTEIN KINASE"/>
    <property type="match status" value="1"/>
</dbReference>
<accession>A0AAD7TSX3</accession>
<keyword evidence="3" id="KW-0808">Transferase</keyword>
<keyword evidence="6" id="KW-0067">ATP-binding</keyword>
<dbReference type="PROSITE" id="PS50011">
    <property type="entry name" value="PROTEIN_KINASE_DOM"/>
    <property type="match status" value="1"/>
</dbReference>
<dbReference type="InterPro" id="IPR050236">
    <property type="entry name" value="Ser_Thr_kinase_AGC"/>
</dbReference>
<keyword evidence="5" id="KW-0418">Kinase</keyword>
<comment type="caution">
    <text evidence="11">The sequence shown here is derived from an EMBL/GenBank/DDBJ whole genome shotgun (WGS) entry which is preliminary data.</text>
</comment>
<evidence type="ECO:0000256" key="8">
    <source>
        <dbReference type="ARBA" id="ARBA00048679"/>
    </source>
</evidence>
<name>A0AAD7TSX3_9APHY</name>
<dbReference type="AlphaFoldDB" id="A0AAD7TSX3"/>
<evidence type="ECO:0000256" key="6">
    <source>
        <dbReference type="ARBA" id="ARBA00022840"/>
    </source>
</evidence>
<evidence type="ECO:0000256" key="7">
    <source>
        <dbReference type="ARBA" id="ARBA00047899"/>
    </source>
</evidence>
<dbReference type="GO" id="GO:0004674">
    <property type="term" value="F:protein serine/threonine kinase activity"/>
    <property type="evidence" value="ECO:0007669"/>
    <property type="project" value="UniProtKB-KW"/>
</dbReference>
<dbReference type="PROSITE" id="PS00108">
    <property type="entry name" value="PROTEIN_KINASE_ST"/>
    <property type="match status" value="1"/>
</dbReference>